<feature type="non-terminal residue" evidence="9">
    <location>
        <position position="325"/>
    </location>
</feature>
<keyword evidence="4 7" id="KW-0863">Zinc-finger</keyword>
<keyword evidence="2" id="KW-0479">Metal-binding</keyword>
<feature type="non-terminal residue" evidence="9">
    <location>
        <position position="1"/>
    </location>
</feature>
<dbReference type="PANTHER" id="PTHR12628:SF11">
    <property type="entry name" value="PHD FINGER PROTEIN 1"/>
    <property type="match status" value="1"/>
</dbReference>
<proteinExistence type="predicted"/>
<evidence type="ECO:0000256" key="2">
    <source>
        <dbReference type="ARBA" id="ARBA00022723"/>
    </source>
</evidence>
<dbReference type="InterPro" id="IPR013083">
    <property type="entry name" value="Znf_RING/FYVE/PHD"/>
</dbReference>
<sequence>GVTEGDDVLARWSDGLLYLGTVKRVDRVKQSCLVRFEDNSEFWVLWKDIHSSVVPGMEGVCCVCRGEECAGKSRIVNCHKCRHGYHPQCHSPHIDSDLDGSPWICRQCVFAVATKVTSSTSTIPHPTQLYQSNPALPVQLSSFPPSLTQLPLYFFNIHRVHCDSFISVSVWNLKMLQCCCCGQWFHEACTQCLTKPLLYGDRFYQFECSVCTRGPETIKRLAMSWVDIAHLVLYHLSLCCKKKYFDFDREILSFVNENWDSLMLGSLADTPKSERCEHLLSALNSQRDRFVSGKEIKKKKCLFGLQLRAPPPLTSDLTPVTPDPP</sequence>
<dbReference type="SMART" id="SM00333">
    <property type="entry name" value="TUDOR"/>
    <property type="match status" value="1"/>
</dbReference>
<dbReference type="InterPro" id="IPR047399">
    <property type="entry name" value="Tudor_PHF1"/>
</dbReference>
<dbReference type="Gene3D" id="2.30.30.140">
    <property type="match status" value="1"/>
</dbReference>
<reference evidence="9" key="1">
    <citation type="journal article" date="2021" name="Cell">
        <title>Tracing the genetic footprints of vertebrate landing in non-teleost ray-finned fishes.</title>
        <authorList>
            <person name="Bi X."/>
            <person name="Wang K."/>
            <person name="Yang L."/>
            <person name="Pan H."/>
            <person name="Jiang H."/>
            <person name="Wei Q."/>
            <person name="Fang M."/>
            <person name="Yu H."/>
            <person name="Zhu C."/>
            <person name="Cai Y."/>
            <person name="He Y."/>
            <person name="Gan X."/>
            <person name="Zeng H."/>
            <person name="Yu D."/>
            <person name="Zhu Y."/>
            <person name="Jiang H."/>
            <person name="Qiu Q."/>
            <person name="Yang H."/>
            <person name="Zhang Y.E."/>
            <person name="Wang W."/>
            <person name="Zhu M."/>
            <person name="He S."/>
            <person name="Zhang G."/>
        </authorList>
    </citation>
    <scope>NUCLEOTIDE SEQUENCE</scope>
    <source>
        <strain evidence="9">Pddl_001</strain>
    </source>
</reference>
<dbReference type="SUPFAM" id="SSF57903">
    <property type="entry name" value="FYVE/PHD zinc finger"/>
    <property type="match status" value="2"/>
</dbReference>
<dbReference type="Pfam" id="PF00628">
    <property type="entry name" value="PHD"/>
    <property type="match status" value="1"/>
</dbReference>
<evidence type="ECO:0000313" key="9">
    <source>
        <dbReference type="EMBL" id="MBN3273262.1"/>
    </source>
</evidence>
<dbReference type="InterPro" id="IPR019786">
    <property type="entry name" value="Zinc_finger_PHD-type_CS"/>
</dbReference>
<dbReference type="InterPro" id="IPR001965">
    <property type="entry name" value="Znf_PHD"/>
</dbReference>
<evidence type="ECO:0000256" key="4">
    <source>
        <dbReference type="ARBA" id="ARBA00022771"/>
    </source>
</evidence>
<keyword evidence="6" id="KW-0539">Nucleus</keyword>
<dbReference type="CDD" id="cd20449">
    <property type="entry name" value="Tudor_PHF1"/>
    <property type="match status" value="1"/>
</dbReference>
<dbReference type="InterPro" id="IPR019787">
    <property type="entry name" value="Znf_PHD-finger"/>
</dbReference>
<gene>
    <name evidence="9" type="primary">Phf1</name>
    <name evidence="9" type="ORF">GTO93_0018270</name>
</gene>
<dbReference type="PROSITE" id="PS50016">
    <property type="entry name" value="ZF_PHD_2"/>
    <property type="match status" value="1"/>
</dbReference>
<dbReference type="PANTHER" id="PTHR12628">
    <property type="entry name" value="POLYCOMB-LIKE TRANSCRIPTION FACTOR"/>
    <property type="match status" value="1"/>
</dbReference>
<accession>A0ABS2XH13</accession>
<dbReference type="SUPFAM" id="SSF63748">
    <property type="entry name" value="Tudor/PWWP/MBT"/>
    <property type="match status" value="1"/>
</dbReference>
<organism evidence="9 10">
    <name type="scientific">Polyodon spathula</name>
    <name type="common">North American paddlefish</name>
    <name type="synonym">Squalus spathula</name>
    <dbReference type="NCBI Taxonomy" id="7913"/>
    <lineage>
        <taxon>Eukaryota</taxon>
        <taxon>Metazoa</taxon>
        <taxon>Chordata</taxon>
        <taxon>Craniata</taxon>
        <taxon>Vertebrata</taxon>
        <taxon>Euteleostomi</taxon>
        <taxon>Actinopterygii</taxon>
        <taxon>Chondrostei</taxon>
        <taxon>Acipenseriformes</taxon>
        <taxon>Polyodontidae</taxon>
        <taxon>Polyodon</taxon>
    </lineage>
</organism>
<evidence type="ECO:0000256" key="1">
    <source>
        <dbReference type="ARBA" id="ARBA00004123"/>
    </source>
</evidence>
<dbReference type="InterPro" id="IPR011011">
    <property type="entry name" value="Znf_FYVE_PHD"/>
</dbReference>
<comment type="caution">
    <text evidence="9">The sequence shown here is derived from an EMBL/GenBank/DDBJ whole genome shotgun (WGS) entry which is preliminary data.</text>
</comment>
<evidence type="ECO:0000256" key="6">
    <source>
        <dbReference type="ARBA" id="ARBA00023242"/>
    </source>
</evidence>
<dbReference type="PROSITE" id="PS01359">
    <property type="entry name" value="ZF_PHD_1"/>
    <property type="match status" value="1"/>
</dbReference>
<dbReference type="Gene3D" id="3.30.40.10">
    <property type="entry name" value="Zinc/RING finger domain, C3HC4 (zinc finger)"/>
    <property type="match status" value="1"/>
</dbReference>
<dbReference type="EMBL" id="JAAWVQ010029264">
    <property type="protein sequence ID" value="MBN3273262.1"/>
    <property type="molecule type" value="Genomic_DNA"/>
</dbReference>
<evidence type="ECO:0000256" key="5">
    <source>
        <dbReference type="ARBA" id="ARBA00022833"/>
    </source>
</evidence>
<dbReference type="InterPro" id="IPR002999">
    <property type="entry name" value="Tudor"/>
</dbReference>
<dbReference type="Proteomes" id="UP001166093">
    <property type="component" value="Unassembled WGS sequence"/>
</dbReference>
<protein>
    <submittedName>
        <fullName evidence="9">PHF1 protein</fullName>
    </submittedName>
</protein>
<dbReference type="SMART" id="SM00249">
    <property type="entry name" value="PHD"/>
    <property type="match status" value="2"/>
</dbReference>
<dbReference type="InterPro" id="IPR040477">
    <property type="entry name" value="KDM4-like_Tudor"/>
</dbReference>
<feature type="domain" description="PHD-type" evidence="8">
    <location>
        <begin position="58"/>
        <end position="111"/>
    </location>
</feature>
<evidence type="ECO:0000256" key="7">
    <source>
        <dbReference type="PROSITE-ProRule" id="PRU00146"/>
    </source>
</evidence>
<keyword evidence="10" id="KW-1185">Reference proteome</keyword>
<name>A0ABS2XH13_POLSP</name>
<evidence type="ECO:0000313" key="10">
    <source>
        <dbReference type="Proteomes" id="UP001166093"/>
    </source>
</evidence>
<evidence type="ECO:0000256" key="3">
    <source>
        <dbReference type="ARBA" id="ARBA00022737"/>
    </source>
</evidence>
<evidence type="ECO:0000259" key="8">
    <source>
        <dbReference type="PROSITE" id="PS50016"/>
    </source>
</evidence>
<keyword evidence="5" id="KW-0862">Zinc</keyword>
<dbReference type="Gene3D" id="3.90.980.20">
    <property type="match status" value="1"/>
</dbReference>
<keyword evidence="3" id="KW-0677">Repeat</keyword>
<comment type="subcellular location">
    <subcellularLocation>
        <location evidence="1">Nucleus</location>
    </subcellularLocation>
</comment>
<dbReference type="Pfam" id="PF18104">
    <property type="entry name" value="Tudor_2"/>
    <property type="match status" value="1"/>
</dbReference>